<comment type="catalytic activity">
    <reaction evidence="4">
        <text>[protein]-peptidylproline (omega=180) = [protein]-peptidylproline (omega=0)</text>
        <dbReference type="Rhea" id="RHEA:16237"/>
        <dbReference type="Rhea" id="RHEA-COMP:10747"/>
        <dbReference type="Rhea" id="RHEA-COMP:10748"/>
        <dbReference type="ChEBI" id="CHEBI:83833"/>
        <dbReference type="ChEBI" id="CHEBI:83834"/>
        <dbReference type="EC" id="5.2.1.8"/>
    </reaction>
</comment>
<evidence type="ECO:0000313" key="6">
    <source>
        <dbReference type="EMBL" id="SEV99289.1"/>
    </source>
</evidence>
<reference evidence="7" key="1">
    <citation type="submission" date="2016-10" db="EMBL/GenBank/DDBJ databases">
        <authorList>
            <person name="Varghese N."/>
            <person name="Submissions S."/>
        </authorList>
    </citation>
    <scope>NUCLEOTIDE SEQUENCE [LARGE SCALE GENOMIC DNA]</scope>
    <source>
        <strain evidence="7">CGMCC 1.12402</strain>
    </source>
</reference>
<dbReference type="Proteomes" id="UP000199437">
    <property type="component" value="Unassembled WGS sequence"/>
</dbReference>
<dbReference type="Gene3D" id="2.40.100.10">
    <property type="entry name" value="Cyclophilin-like"/>
    <property type="match status" value="2"/>
</dbReference>
<feature type="domain" description="PPIase cyclophilin-type" evidence="5">
    <location>
        <begin position="34"/>
        <end position="266"/>
    </location>
</feature>
<evidence type="ECO:0000259" key="5">
    <source>
        <dbReference type="PROSITE" id="PS50072"/>
    </source>
</evidence>
<dbReference type="PANTHER" id="PTHR45625">
    <property type="entry name" value="PEPTIDYL-PROLYL CIS-TRANS ISOMERASE-RELATED"/>
    <property type="match status" value="1"/>
</dbReference>
<protein>
    <recommendedName>
        <fullName evidence="4">Peptidyl-prolyl cis-trans isomerase</fullName>
        <shortName evidence="4">PPIase</shortName>
        <ecNumber evidence="4">5.2.1.8</ecNumber>
    </recommendedName>
</protein>
<organism evidence="6 7">
    <name type="scientific">Roseivirga pacifica</name>
    <dbReference type="NCBI Taxonomy" id="1267423"/>
    <lineage>
        <taxon>Bacteria</taxon>
        <taxon>Pseudomonadati</taxon>
        <taxon>Bacteroidota</taxon>
        <taxon>Cytophagia</taxon>
        <taxon>Cytophagales</taxon>
        <taxon>Roseivirgaceae</taxon>
        <taxon>Roseivirga</taxon>
    </lineage>
</organism>
<dbReference type="SUPFAM" id="SSF50891">
    <property type="entry name" value="Cyclophilin-like"/>
    <property type="match status" value="1"/>
</dbReference>
<keyword evidence="2 4" id="KW-0697">Rotamase</keyword>
<dbReference type="InterPro" id="IPR044666">
    <property type="entry name" value="Cyclophilin_A-like"/>
</dbReference>
<dbReference type="Pfam" id="PF00160">
    <property type="entry name" value="Pro_isomerase"/>
    <property type="match status" value="2"/>
</dbReference>
<gene>
    <name evidence="6" type="ORF">SAMN05216290_1113</name>
</gene>
<evidence type="ECO:0000256" key="1">
    <source>
        <dbReference type="ARBA" id="ARBA00007365"/>
    </source>
</evidence>
<name>A0A1I0NDE5_9BACT</name>
<accession>A0A1I0NDE5</accession>
<dbReference type="InterPro" id="IPR020892">
    <property type="entry name" value="Cyclophilin-type_PPIase_CS"/>
</dbReference>
<dbReference type="GO" id="GO:0003755">
    <property type="term" value="F:peptidyl-prolyl cis-trans isomerase activity"/>
    <property type="evidence" value="ECO:0007669"/>
    <property type="project" value="UniProtKB-UniRule"/>
</dbReference>
<evidence type="ECO:0000313" key="7">
    <source>
        <dbReference type="Proteomes" id="UP000199437"/>
    </source>
</evidence>
<dbReference type="CDD" id="cd00317">
    <property type="entry name" value="cyclophilin"/>
    <property type="match status" value="1"/>
</dbReference>
<evidence type="ECO:0000256" key="3">
    <source>
        <dbReference type="ARBA" id="ARBA00023235"/>
    </source>
</evidence>
<dbReference type="PROSITE" id="PS00170">
    <property type="entry name" value="CSA_PPIASE_1"/>
    <property type="match status" value="1"/>
</dbReference>
<dbReference type="PRINTS" id="PR00153">
    <property type="entry name" value="CSAPPISMRASE"/>
</dbReference>
<dbReference type="PANTHER" id="PTHR45625:SF4">
    <property type="entry name" value="PEPTIDYLPROLYL ISOMERASE DOMAIN AND WD REPEAT-CONTAINING PROTEIN 1"/>
    <property type="match status" value="1"/>
</dbReference>
<keyword evidence="3 4" id="KW-0413">Isomerase</keyword>
<comment type="similarity">
    <text evidence="1 4">Belongs to the cyclophilin-type PPIase family.</text>
</comment>
<dbReference type="STRING" id="1267423.SAMN05216290_1113"/>
<dbReference type="EMBL" id="FOIR01000001">
    <property type="protein sequence ID" value="SEV99289.1"/>
    <property type="molecule type" value="Genomic_DNA"/>
</dbReference>
<comment type="function">
    <text evidence="4">PPIases accelerate the folding of proteins. It catalyzes the cis-trans isomerization of proline imidic peptide bonds in oligopeptides.</text>
</comment>
<evidence type="ECO:0000256" key="2">
    <source>
        <dbReference type="ARBA" id="ARBA00023110"/>
    </source>
</evidence>
<dbReference type="EC" id="5.2.1.8" evidence="4"/>
<dbReference type="AlphaFoldDB" id="A0A1I0NDE5"/>
<sequence length="287" mass="32448">MKRTLLVITILGALFNQGFSFQKKSKKDYLVTISTNYGEMQAILYDETPQHKENFLKLIEEGFYDSLLFHRVIDEFMIQGGDPNSKNAGANQRLGNGGPGYRVPAEINPQFFHKKGALSAARTGDRVNPERESSGSQFYIVEGEVHKREDIEGLPDAKIEEVAMELFRNNPEHELVKALREAYMEGGVDAIAKLAEERYKELEEATGRVIKLSEAQVEAYTTIGGAPFLDGQYTVFGQVIAGLDVIDKISEVETDRADRPIEDVRMFISVEYMRKKKITKKYGYVYP</sequence>
<proteinExistence type="inferred from homology"/>
<dbReference type="OrthoDB" id="9807797at2"/>
<dbReference type="RefSeq" id="WP_090257518.1">
    <property type="nucleotide sequence ID" value="NZ_FOIR01000001.1"/>
</dbReference>
<evidence type="ECO:0000256" key="4">
    <source>
        <dbReference type="RuleBase" id="RU363019"/>
    </source>
</evidence>
<keyword evidence="7" id="KW-1185">Reference proteome</keyword>
<dbReference type="PROSITE" id="PS50072">
    <property type="entry name" value="CSA_PPIASE_2"/>
    <property type="match status" value="1"/>
</dbReference>
<dbReference type="GO" id="GO:0006457">
    <property type="term" value="P:protein folding"/>
    <property type="evidence" value="ECO:0007669"/>
    <property type="project" value="InterPro"/>
</dbReference>
<dbReference type="GeneID" id="99988809"/>
<dbReference type="InterPro" id="IPR029000">
    <property type="entry name" value="Cyclophilin-like_dom_sf"/>
</dbReference>
<dbReference type="InterPro" id="IPR002130">
    <property type="entry name" value="Cyclophilin-type_PPIase_dom"/>
</dbReference>